<name>A0A7J7ITR0_BUGNE</name>
<dbReference type="GO" id="GO:0005509">
    <property type="term" value="F:calcium ion binding"/>
    <property type="evidence" value="ECO:0007669"/>
    <property type="project" value="InterPro"/>
</dbReference>
<accession>A0A7J7ITR0</accession>
<dbReference type="FunFam" id="1.10.220.10:FF:000003">
    <property type="entry name" value="Annexin"/>
    <property type="match status" value="1"/>
</dbReference>
<dbReference type="FunFam" id="1.10.220.10:FF:000001">
    <property type="entry name" value="Annexin"/>
    <property type="match status" value="1"/>
</dbReference>
<gene>
    <name evidence="11" type="ORF">EB796_024379</name>
</gene>
<dbReference type="GO" id="GO:0005576">
    <property type="term" value="C:extracellular region"/>
    <property type="evidence" value="ECO:0007669"/>
    <property type="project" value="UniProtKB-SubCell"/>
</dbReference>
<evidence type="ECO:0000256" key="6">
    <source>
        <dbReference type="ARBA" id="ARBA00023216"/>
    </source>
</evidence>
<keyword evidence="6" id="KW-0041">Annexin</keyword>
<dbReference type="PANTHER" id="PTHR10502:SF102">
    <property type="entry name" value="ANNEXIN B11"/>
    <property type="match status" value="1"/>
</dbReference>
<dbReference type="GO" id="GO:0005886">
    <property type="term" value="C:plasma membrane"/>
    <property type="evidence" value="ECO:0007669"/>
    <property type="project" value="TreeGrafter"/>
</dbReference>
<dbReference type="SUPFAM" id="SSF47874">
    <property type="entry name" value="Annexin"/>
    <property type="match status" value="1"/>
</dbReference>
<dbReference type="GO" id="GO:0005544">
    <property type="term" value="F:calcium-dependent phospholipid binding"/>
    <property type="evidence" value="ECO:0007669"/>
    <property type="project" value="UniProtKB-KW"/>
</dbReference>
<dbReference type="PROSITE" id="PS51897">
    <property type="entry name" value="ANNEXIN_2"/>
    <property type="match status" value="4"/>
</dbReference>
<dbReference type="PRINTS" id="PR00196">
    <property type="entry name" value="ANNEXIN"/>
</dbReference>
<comment type="subcellular location">
    <subcellularLocation>
        <location evidence="1">Host cell</location>
    </subcellularLocation>
    <subcellularLocation>
        <location evidence="2">Secreted</location>
        <location evidence="2">Extracellular exosome</location>
    </subcellularLocation>
    <subcellularLocation>
        <location evidence="9">Tegument</location>
    </subcellularLocation>
</comment>
<evidence type="ECO:0000256" key="5">
    <source>
        <dbReference type="ARBA" id="ARBA00022837"/>
    </source>
</evidence>
<dbReference type="Gene3D" id="1.10.220.10">
    <property type="entry name" value="Annexin"/>
    <property type="match status" value="4"/>
</dbReference>
<dbReference type="GO" id="GO:0001786">
    <property type="term" value="F:phosphatidylserine binding"/>
    <property type="evidence" value="ECO:0007669"/>
    <property type="project" value="TreeGrafter"/>
</dbReference>
<reference evidence="11" key="1">
    <citation type="submission" date="2020-06" db="EMBL/GenBank/DDBJ databases">
        <title>Draft genome of Bugula neritina, a colonial animal packing powerful symbionts and potential medicines.</title>
        <authorList>
            <person name="Rayko M."/>
        </authorList>
    </citation>
    <scope>NUCLEOTIDE SEQUENCE [LARGE SCALE GENOMIC DNA]</scope>
    <source>
        <strain evidence="11">Kwan_BN1</strain>
    </source>
</reference>
<proteinExistence type="inferred from homology"/>
<evidence type="ECO:0000313" key="11">
    <source>
        <dbReference type="EMBL" id="KAF6017312.1"/>
    </source>
</evidence>
<evidence type="ECO:0000256" key="8">
    <source>
        <dbReference type="ARBA" id="ARBA00059330"/>
    </source>
</evidence>
<evidence type="ECO:0000313" key="12">
    <source>
        <dbReference type="Proteomes" id="UP000593567"/>
    </source>
</evidence>
<dbReference type="EMBL" id="VXIV02003414">
    <property type="protein sequence ID" value="KAF6017312.1"/>
    <property type="molecule type" value="Genomic_DNA"/>
</dbReference>
<dbReference type="FunFam" id="1.10.220.10:FF:000004">
    <property type="entry name" value="Annexin"/>
    <property type="match status" value="1"/>
</dbReference>
<evidence type="ECO:0000256" key="3">
    <source>
        <dbReference type="ARBA" id="ARBA00007831"/>
    </source>
</evidence>
<comment type="similarity">
    <text evidence="3">Belongs to the annexin family.</text>
</comment>
<dbReference type="FunFam" id="1.10.220.10:FF:000002">
    <property type="entry name" value="Annexin"/>
    <property type="match status" value="1"/>
</dbReference>
<dbReference type="SMART" id="SM00335">
    <property type="entry name" value="ANX"/>
    <property type="match status" value="4"/>
</dbReference>
<dbReference type="AlphaFoldDB" id="A0A7J7ITR0"/>
<dbReference type="GO" id="GO:0005634">
    <property type="term" value="C:nucleus"/>
    <property type="evidence" value="ECO:0007669"/>
    <property type="project" value="TreeGrafter"/>
</dbReference>
<dbReference type="OrthoDB" id="37886at2759"/>
<dbReference type="PANTHER" id="PTHR10502">
    <property type="entry name" value="ANNEXIN"/>
    <property type="match status" value="1"/>
</dbReference>
<keyword evidence="5" id="KW-0106">Calcium</keyword>
<comment type="function">
    <text evidence="8">Involved in reproduction of the worm. Involved in host-parasite interaction. Delivered into the host cell by means of parasite exosomes. Binds to acidic phospholipid membranes in a calcium-dependent manner in vitro. Causes aggregation of liposomes in the presence of calcium, but not in its absence. Likely to promote membrane fusion. May provide structural integrity within the tegument.</text>
</comment>
<evidence type="ECO:0000256" key="2">
    <source>
        <dbReference type="ARBA" id="ARBA00004550"/>
    </source>
</evidence>
<evidence type="ECO:0000256" key="9">
    <source>
        <dbReference type="ARBA" id="ARBA00060393"/>
    </source>
</evidence>
<keyword evidence="7" id="KW-0111">Calcium/phospholipid-binding</keyword>
<evidence type="ECO:0000256" key="1">
    <source>
        <dbReference type="ARBA" id="ARBA00004340"/>
    </source>
</evidence>
<keyword evidence="4" id="KW-0677">Repeat</keyword>
<comment type="caution">
    <text evidence="11">The sequence shown here is derived from an EMBL/GenBank/DDBJ whole genome shotgun (WGS) entry which is preliminary data.</text>
</comment>
<dbReference type="GO" id="GO:0012506">
    <property type="term" value="C:vesicle membrane"/>
    <property type="evidence" value="ECO:0007669"/>
    <property type="project" value="TreeGrafter"/>
</dbReference>
<evidence type="ECO:0000256" key="7">
    <source>
        <dbReference type="ARBA" id="ARBA00023302"/>
    </source>
</evidence>
<keyword evidence="12" id="KW-1185">Reference proteome</keyword>
<protein>
    <recommendedName>
        <fullName evidence="10">Annexin</fullName>
    </recommendedName>
</protein>
<dbReference type="GO" id="GO:0043657">
    <property type="term" value="C:host cell"/>
    <property type="evidence" value="ECO:0007669"/>
    <property type="project" value="UniProtKB-SubCell"/>
</dbReference>
<evidence type="ECO:0000256" key="4">
    <source>
        <dbReference type="ARBA" id="ARBA00022737"/>
    </source>
</evidence>
<dbReference type="GO" id="GO:0005737">
    <property type="term" value="C:cytoplasm"/>
    <property type="evidence" value="ECO:0007669"/>
    <property type="project" value="TreeGrafter"/>
</dbReference>
<dbReference type="InterPro" id="IPR037104">
    <property type="entry name" value="Annexin_sf"/>
</dbReference>
<dbReference type="InterPro" id="IPR018502">
    <property type="entry name" value="Annexin_repeat"/>
</dbReference>
<dbReference type="Pfam" id="PF00191">
    <property type="entry name" value="Annexin"/>
    <property type="match status" value="4"/>
</dbReference>
<sequence>MAKTRFYQGTIRAAEEFDAERQAELLQKAMKGLGTDERRITQVLVSHNNDQRQEIAAKYKQMYGEDLVKQLKSELSGCFEDAVLALLIPSRKYDAINVRKAVKGLGTDEKMLIEILCPRTNADIDVIKQEYKLLYEADVSKVVESELSGDFKRVIVAQLEGNREETDIDMEKVEKDAQDLYDAGEAIVGTDESVFNKVLCMRSFPHMAEVFERYKTVAGKSISDSIKSETSGLFQESLLAIVDCTIDLPAFYAERLHKTMAGAGTDDDQLIRLLVSHSETDLADIKEAYFKKYDKSLRQMISEDTSGDYKRLLCAIVEGNVTPP</sequence>
<dbReference type="Proteomes" id="UP000593567">
    <property type="component" value="Unassembled WGS sequence"/>
</dbReference>
<dbReference type="InterPro" id="IPR001464">
    <property type="entry name" value="Annexin"/>
</dbReference>
<evidence type="ECO:0000256" key="10">
    <source>
        <dbReference type="ARBA" id="ARBA00077076"/>
    </source>
</evidence>
<organism evidence="11 12">
    <name type="scientific">Bugula neritina</name>
    <name type="common">Brown bryozoan</name>
    <name type="synonym">Sertularia neritina</name>
    <dbReference type="NCBI Taxonomy" id="10212"/>
    <lineage>
        <taxon>Eukaryota</taxon>
        <taxon>Metazoa</taxon>
        <taxon>Spiralia</taxon>
        <taxon>Lophotrochozoa</taxon>
        <taxon>Bryozoa</taxon>
        <taxon>Gymnolaemata</taxon>
        <taxon>Cheilostomatida</taxon>
        <taxon>Flustrina</taxon>
        <taxon>Buguloidea</taxon>
        <taxon>Bugulidae</taxon>
        <taxon>Bugula</taxon>
    </lineage>
</organism>